<comment type="caution">
    <text evidence="2">The sequence shown here is derived from an EMBL/GenBank/DDBJ whole genome shotgun (WGS) entry which is preliminary data.</text>
</comment>
<keyword evidence="1" id="KW-1133">Transmembrane helix</keyword>
<evidence type="ECO:0000313" key="2">
    <source>
        <dbReference type="EMBL" id="MBB4690067.1"/>
    </source>
</evidence>
<keyword evidence="1" id="KW-0812">Transmembrane</keyword>
<protein>
    <submittedName>
        <fullName evidence="2">Uncharacterized protein</fullName>
    </submittedName>
</protein>
<feature type="transmembrane region" description="Helical" evidence="1">
    <location>
        <begin position="34"/>
        <end position="53"/>
    </location>
</feature>
<accession>A0A7W7FZ20</accession>
<gene>
    <name evidence="2" type="ORF">BKA14_000215</name>
</gene>
<dbReference type="EMBL" id="JACHMF010000001">
    <property type="protein sequence ID" value="MBB4690067.1"/>
    <property type="molecule type" value="Genomic_DNA"/>
</dbReference>
<dbReference type="AlphaFoldDB" id="A0A7W7FZ20"/>
<sequence>MGRLSLRLDALYCAVVVAALGLFARPLSETLGLHPAVLLVLALGVALWAFTLHRAAAGPHLRRFPAA</sequence>
<evidence type="ECO:0000256" key="1">
    <source>
        <dbReference type="SAM" id="Phobius"/>
    </source>
</evidence>
<dbReference type="RefSeq" id="WP_184949077.1">
    <property type="nucleotide sequence ID" value="NZ_BOMC01000040.1"/>
</dbReference>
<keyword evidence="3" id="KW-1185">Reference proteome</keyword>
<dbReference type="Proteomes" id="UP000542742">
    <property type="component" value="Unassembled WGS sequence"/>
</dbReference>
<organism evidence="2 3">
    <name type="scientific">Paractinoplanes abujensis</name>
    <dbReference type="NCBI Taxonomy" id="882441"/>
    <lineage>
        <taxon>Bacteria</taxon>
        <taxon>Bacillati</taxon>
        <taxon>Actinomycetota</taxon>
        <taxon>Actinomycetes</taxon>
        <taxon>Micromonosporales</taxon>
        <taxon>Micromonosporaceae</taxon>
        <taxon>Paractinoplanes</taxon>
    </lineage>
</organism>
<reference evidence="2 3" key="1">
    <citation type="submission" date="2020-08" db="EMBL/GenBank/DDBJ databases">
        <title>Sequencing the genomes of 1000 actinobacteria strains.</title>
        <authorList>
            <person name="Klenk H.-P."/>
        </authorList>
    </citation>
    <scope>NUCLEOTIDE SEQUENCE [LARGE SCALE GENOMIC DNA]</scope>
    <source>
        <strain evidence="2 3">DSM 45518</strain>
    </source>
</reference>
<name>A0A7W7FZ20_9ACTN</name>
<evidence type="ECO:0000313" key="3">
    <source>
        <dbReference type="Proteomes" id="UP000542742"/>
    </source>
</evidence>
<keyword evidence="1" id="KW-0472">Membrane</keyword>
<proteinExistence type="predicted"/>